<evidence type="ECO:0000313" key="4">
    <source>
        <dbReference type="Proteomes" id="UP001295684"/>
    </source>
</evidence>
<feature type="compositionally biased region" description="Polar residues" evidence="1">
    <location>
        <begin position="253"/>
        <end position="266"/>
    </location>
</feature>
<keyword evidence="2" id="KW-1133">Transmembrane helix</keyword>
<dbReference type="AlphaFoldDB" id="A0AAD1UN76"/>
<proteinExistence type="predicted"/>
<name>A0AAD1UN76_EUPCR</name>
<evidence type="ECO:0000256" key="1">
    <source>
        <dbReference type="SAM" id="MobiDB-lite"/>
    </source>
</evidence>
<comment type="caution">
    <text evidence="3">The sequence shown here is derived from an EMBL/GenBank/DDBJ whole genome shotgun (WGS) entry which is preliminary data.</text>
</comment>
<keyword evidence="2" id="KW-0472">Membrane</keyword>
<dbReference type="Proteomes" id="UP001295684">
    <property type="component" value="Unassembled WGS sequence"/>
</dbReference>
<accession>A0AAD1UN76</accession>
<keyword evidence="2" id="KW-0812">Transmembrane</keyword>
<gene>
    <name evidence="3" type="ORF">ECRASSUSDP1_LOCUS11771</name>
</gene>
<evidence type="ECO:0000256" key="2">
    <source>
        <dbReference type="SAM" id="Phobius"/>
    </source>
</evidence>
<evidence type="ECO:0000313" key="3">
    <source>
        <dbReference type="EMBL" id="CAI2370458.1"/>
    </source>
</evidence>
<feature type="compositionally biased region" description="Polar residues" evidence="1">
    <location>
        <begin position="276"/>
        <end position="288"/>
    </location>
</feature>
<reference evidence="3" key="1">
    <citation type="submission" date="2023-07" db="EMBL/GenBank/DDBJ databases">
        <authorList>
            <consortium name="AG Swart"/>
            <person name="Singh M."/>
            <person name="Singh A."/>
            <person name="Seah K."/>
            <person name="Emmerich C."/>
        </authorList>
    </citation>
    <scope>NUCLEOTIDE SEQUENCE</scope>
    <source>
        <strain evidence="3">DP1</strain>
    </source>
</reference>
<keyword evidence="4" id="KW-1185">Reference proteome</keyword>
<feature type="transmembrane region" description="Helical" evidence="2">
    <location>
        <begin position="199"/>
        <end position="223"/>
    </location>
</feature>
<protein>
    <submittedName>
        <fullName evidence="3">Uncharacterized protein</fullName>
    </submittedName>
</protein>
<feature type="region of interest" description="Disordered" evidence="1">
    <location>
        <begin position="232"/>
        <end position="289"/>
    </location>
</feature>
<sequence length="321" mass="35721">MMLLSFALGEYQVENGKQCYECSGGNNKVCRDPLDPKIKHCCGEFEYSLNCGNWNNTQCSDQIGEGIYMPNNLLLCDTFNACEFDKLWPLKGNSKHYAGENFTLSEPCIITLHNSANKDAQINFEDLRSKGMYGYLFSQENSKPTEFYIRHFIGFGEDQDSNITVRGDLALYLVVKPSSKENYLSFQYTLIESGGPSKVLIICLSLGAALLCAGFIALAMCFIKRRKQKNRNRKLGDEQLQHPIDTSAEETYHSNYTPASQYTGVQSERKLDSHETSYGQTTIQNVDGNQPLLHGSYAAYPSKAAPVPSGSHLCEGSAGRA</sequence>
<organism evidence="3 4">
    <name type="scientific">Euplotes crassus</name>
    <dbReference type="NCBI Taxonomy" id="5936"/>
    <lineage>
        <taxon>Eukaryota</taxon>
        <taxon>Sar</taxon>
        <taxon>Alveolata</taxon>
        <taxon>Ciliophora</taxon>
        <taxon>Intramacronucleata</taxon>
        <taxon>Spirotrichea</taxon>
        <taxon>Hypotrichia</taxon>
        <taxon>Euplotida</taxon>
        <taxon>Euplotidae</taxon>
        <taxon>Moneuplotes</taxon>
    </lineage>
</organism>
<dbReference type="EMBL" id="CAMPGE010011638">
    <property type="protein sequence ID" value="CAI2370458.1"/>
    <property type="molecule type" value="Genomic_DNA"/>
</dbReference>